<evidence type="ECO:0000256" key="2">
    <source>
        <dbReference type="ARBA" id="ARBA00022448"/>
    </source>
</evidence>
<dbReference type="Proteomes" id="UP001209540">
    <property type="component" value="Unassembled WGS sequence"/>
</dbReference>
<dbReference type="EMBL" id="JAIXMP010000003">
    <property type="protein sequence ID" value="KAI9275777.1"/>
    <property type="molecule type" value="Genomic_DNA"/>
</dbReference>
<proteinExistence type="predicted"/>
<comment type="subcellular location">
    <subcellularLocation>
        <location evidence="1">Membrane</location>
        <topology evidence="1">Multi-pass membrane protein</topology>
    </subcellularLocation>
</comment>
<keyword evidence="6 8" id="KW-0472">Membrane</keyword>
<evidence type="ECO:0000256" key="7">
    <source>
        <dbReference type="SAM" id="MobiDB-lite"/>
    </source>
</evidence>
<keyword evidence="10" id="KW-1185">Reference proteome</keyword>
<evidence type="ECO:0000313" key="10">
    <source>
        <dbReference type="Proteomes" id="UP001209540"/>
    </source>
</evidence>
<dbReference type="AlphaFoldDB" id="A0AAD5K9Q0"/>
<dbReference type="PANTHER" id="PTHR31064:SF30">
    <property type="entry name" value="HIGH-AFFINITY POTASSIUM TRANSPORT PROTEIN-RELATED"/>
    <property type="match status" value="1"/>
</dbReference>
<organism evidence="9 10">
    <name type="scientific">Phascolomyces articulosus</name>
    <dbReference type="NCBI Taxonomy" id="60185"/>
    <lineage>
        <taxon>Eukaryota</taxon>
        <taxon>Fungi</taxon>
        <taxon>Fungi incertae sedis</taxon>
        <taxon>Mucoromycota</taxon>
        <taxon>Mucoromycotina</taxon>
        <taxon>Mucoromycetes</taxon>
        <taxon>Mucorales</taxon>
        <taxon>Lichtheimiaceae</taxon>
        <taxon>Phascolomyces</taxon>
    </lineage>
</organism>
<feature type="transmembrane region" description="Helical" evidence="8">
    <location>
        <begin position="56"/>
        <end position="79"/>
    </location>
</feature>
<evidence type="ECO:0000313" key="9">
    <source>
        <dbReference type="EMBL" id="KAI9275777.1"/>
    </source>
</evidence>
<keyword evidence="2" id="KW-0813">Transport</keyword>
<keyword evidence="5" id="KW-0406">Ion transport</keyword>
<accession>A0AAD5K9Q0</accession>
<dbReference type="InterPro" id="IPR003445">
    <property type="entry name" value="Cat_transpt"/>
</dbReference>
<evidence type="ECO:0000256" key="3">
    <source>
        <dbReference type="ARBA" id="ARBA00022692"/>
    </source>
</evidence>
<dbReference type="GO" id="GO:0140107">
    <property type="term" value="F:high-affinity potassium ion transmembrane transporter activity"/>
    <property type="evidence" value="ECO:0007669"/>
    <property type="project" value="TreeGrafter"/>
</dbReference>
<dbReference type="GO" id="GO:0005886">
    <property type="term" value="C:plasma membrane"/>
    <property type="evidence" value="ECO:0007669"/>
    <property type="project" value="TreeGrafter"/>
</dbReference>
<evidence type="ECO:0000256" key="4">
    <source>
        <dbReference type="ARBA" id="ARBA00022989"/>
    </source>
</evidence>
<dbReference type="Pfam" id="PF02386">
    <property type="entry name" value="TrkH"/>
    <property type="match status" value="1"/>
</dbReference>
<name>A0AAD5K9Q0_9FUNG</name>
<feature type="transmembrane region" description="Helical" evidence="8">
    <location>
        <begin position="347"/>
        <end position="366"/>
    </location>
</feature>
<keyword evidence="3 8" id="KW-0812">Transmembrane</keyword>
<feature type="transmembrane region" description="Helical" evidence="8">
    <location>
        <begin position="193"/>
        <end position="217"/>
    </location>
</feature>
<feature type="transmembrane region" description="Helical" evidence="8">
    <location>
        <begin position="130"/>
        <end position="154"/>
    </location>
</feature>
<feature type="region of interest" description="Disordered" evidence="7">
    <location>
        <begin position="1"/>
        <end position="21"/>
    </location>
</feature>
<reference evidence="9" key="2">
    <citation type="submission" date="2023-02" db="EMBL/GenBank/DDBJ databases">
        <authorList>
            <consortium name="DOE Joint Genome Institute"/>
            <person name="Mondo S.J."/>
            <person name="Chang Y."/>
            <person name="Wang Y."/>
            <person name="Ahrendt S."/>
            <person name="Andreopoulos W."/>
            <person name="Barry K."/>
            <person name="Beard J."/>
            <person name="Benny G.L."/>
            <person name="Blankenship S."/>
            <person name="Bonito G."/>
            <person name="Cuomo C."/>
            <person name="Desiro A."/>
            <person name="Gervers K.A."/>
            <person name="Hundley H."/>
            <person name="Kuo A."/>
            <person name="LaButti K."/>
            <person name="Lang B.F."/>
            <person name="Lipzen A."/>
            <person name="O'Donnell K."/>
            <person name="Pangilinan J."/>
            <person name="Reynolds N."/>
            <person name="Sandor L."/>
            <person name="Smith M.W."/>
            <person name="Tsang A."/>
            <person name="Grigoriev I.V."/>
            <person name="Stajich J.E."/>
            <person name="Spatafora J.W."/>
        </authorList>
    </citation>
    <scope>NUCLEOTIDE SEQUENCE</scope>
    <source>
        <strain evidence="9">RSA 2281</strain>
    </source>
</reference>
<protein>
    <submittedName>
        <fullName evidence="9">Cation transporter</fullName>
    </submittedName>
</protein>
<feature type="compositionally biased region" description="Basic and acidic residues" evidence="7">
    <location>
        <begin position="1"/>
        <end position="17"/>
    </location>
</feature>
<dbReference type="GO" id="GO:0030007">
    <property type="term" value="P:intracellular potassium ion homeostasis"/>
    <property type="evidence" value="ECO:0007669"/>
    <property type="project" value="TreeGrafter"/>
</dbReference>
<evidence type="ECO:0000256" key="6">
    <source>
        <dbReference type="ARBA" id="ARBA00023136"/>
    </source>
</evidence>
<comment type="caution">
    <text evidence="9">The sequence shown here is derived from an EMBL/GenBank/DDBJ whole genome shotgun (WGS) entry which is preliminary data.</text>
</comment>
<dbReference type="GO" id="GO:1990573">
    <property type="term" value="P:potassium ion import across plasma membrane"/>
    <property type="evidence" value="ECO:0007669"/>
    <property type="project" value="TreeGrafter"/>
</dbReference>
<dbReference type="InterPro" id="IPR051143">
    <property type="entry name" value="TrkH_K-transport"/>
</dbReference>
<gene>
    <name evidence="9" type="ORF">BDA99DRAFT_496438</name>
</gene>
<sequence length="480" mass="54846">MQHQKNIKDEEQQHHEEEMDECSIWDHDPAHKLELTRKQRYSIGGAEYRAIDFLSIFIPIVYLITTLLSSIAMRIYIAIDVYAQEALRTANDTGPVDPWLFSFFVCFSAHNNLGLAPTSTSLMAFVNAPFPLLLVSFLIIIGNVGYPIVLRFYIWCIYKILPQSRVMDRETLRYLLDHPRRCYTTLFPATQTWWLVFVVIGISLVEWIVFLTTNYWLPVLDGIPWASRIVVGLFQGVSTRNAGFTAVHILLLNPGTQIVYIIAMYIKSYPVGISIRNSNVYQERELGIYSDDMTPDHELSTEQHHTSPKLRRFPTMSSVMTTSKKLIPKQPSFYVMTQIQRMVTREICWVIIGIFCICVIEAEAIMKPSSAITALTVTYEVVSAFGNSGSSTGYPGENTAQAGSYRTLSKLVLMVLMYRGRHRGLPSAIDHAVLLPSEQLDKKEELENQLRQRHAVLMSQQSLLVDQPYPRWRSRAFSMA</sequence>
<evidence type="ECO:0000256" key="1">
    <source>
        <dbReference type="ARBA" id="ARBA00004141"/>
    </source>
</evidence>
<keyword evidence="4 8" id="KW-1133">Transmembrane helix</keyword>
<dbReference type="PANTHER" id="PTHR31064">
    <property type="entry name" value="POTASSIUM TRANSPORT PROTEIN DDB_G0292412-RELATED"/>
    <property type="match status" value="1"/>
</dbReference>
<evidence type="ECO:0000256" key="5">
    <source>
        <dbReference type="ARBA" id="ARBA00023065"/>
    </source>
</evidence>
<reference evidence="9" key="1">
    <citation type="journal article" date="2022" name="IScience">
        <title>Evolution of zygomycete secretomes and the origins of terrestrial fungal ecologies.</title>
        <authorList>
            <person name="Chang Y."/>
            <person name="Wang Y."/>
            <person name="Mondo S."/>
            <person name="Ahrendt S."/>
            <person name="Andreopoulos W."/>
            <person name="Barry K."/>
            <person name="Beard J."/>
            <person name="Benny G.L."/>
            <person name="Blankenship S."/>
            <person name="Bonito G."/>
            <person name="Cuomo C."/>
            <person name="Desiro A."/>
            <person name="Gervers K.A."/>
            <person name="Hundley H."/>
            <person name="Kuo A."/>
            <person name="LaButti K."/>
            <person name="Lang B.F."/>
            <person name="Lipzen A."/>
            <person name="O'Donnell K."/>
            <person name="Pangilinan J."/>
            <person name="Reynolds N."/>
            <person name="Sandor L."/>
            <person name="Smith M.E."/>
            <person name="Tsang A."/>
            <person name="Grigoriev I.V."/>
            <person name="Stajich J.E."/>
            <person name="Spatafora J.W."/>
        </authorList>
    </citation>
    <scope>NUCLEOTIDE SEQUENCE</scope>
    <source>
        <strain evidence="9">RSA 2281</strain>
    </source>
</reference>
<evidence type="ECO:0000256" key="8">
    <source>
        <dbReference type="SAM" id="Phobius"/>
    </source>
</evidence>